<dbReference type="InParanoid" id="A0A2P6MZ73"/>
<sequence>MQMLVSAILRSAASCFLFIGEYSSKDMSSGLALIDMLNWGKEPTPTGPLAFISLDVVYFHRNACLSS</sequence>
<accession>A0A2P6MZ73</accession>
<organism evidence="2 3">
    <name type="scientific">Planoprotostelium fungivorum</name>
    <dbReference type="NCBI Taxonomy" id="1890364"/>
    <lineage>
        <taxon>Eukaryota</taxon>
        <taxon>Amoebozoa</taxon>
        <taxon>Evosea</taxon>
        <taxon>Variosea</taxon>
        <taxon>Cavosteliida</taxon>
        <taxon>Cavosteliaceae</taxon>
        <taxon>Planoprotostelium</taxon>
    </lineage>
</organism>
<comment type="caution">
    <text evidence="2">The sequence shown here is derived from an EMBL/GenBank/DDBJ whole genome shotgun (WGS) entry which is preliminary data.</text>
</comment>
<dbReference type="AlphaFoldDB" id="A0A2P6MZ73"/>
<feature type="chain" id="PRO_5015113371" evidence="1">
    <location>
        <begin position="16"/>
        <end position="67"/>
    </location>
</feature>
<evidence type="ECO:0000256" key="1">
    <source>
        <dbReference type="SAM" id="SignalP"/>
    </source>
</evidence>
<evidence type="ECO:0000313" key="3">
    <source>
        <dbReference type="Proteomes" id="UP000241769"/>
    </source>
</evidence>
<keyword evidence="1" id="KW-0732">Signal</keyword>
<feature type="signal peptide" evidence="1">
    <location>
        <begin position="1"/>
        <end position="15"/>
    </location>
</feature>
<keyword evidence="3" id="KW-1185">Reference proteome</keyword>
<dbReference type="Proteomes" id="UP000241769">
    <property type="component" value="Unassembled WGS sequence"/>
</dbReference>
<dbReference type="EMBL" id="MDYQ01000287">
    <property type="protein sequence ID" value="PRP76999.1"/>
    <property type="molecule type" value="Genomic_DNA"/>
</dbReference>
<name>A0A2P6MZ73_9EUKA</name>
<reference evidence="2 3" key="1">
    <citation type="journal article" date="2018" name="Genome Biol. Evol.">
        <title>Multiple Roots of Fruiting Body Formation in Amoebozoa.</title>
        <authorList>
            <person name="Hillmann F."/>
            <person name="Forbes G."/>
            <person name="Novohradska S."/>
            <person name="Ferling I."/>
            <person name="Riege K."/>
            <person name="Groth M."/>
            <person name="Westermann M."/>
            <person name="Marz M."/>
            <person name="Spaller T."/>
            <person name="Winckler T."/>
            <person name="Schaap P."/>
            <person name="Glockner G."/>
        </authorList>
    </citation>
    <scope>NUCLEOTIDE SEQUENCE [LARGE SCALE GENOMIC DNA]</scope>
    <source>
        <strain evidence="2 3">Jena</strain>
    </source>
</reference>
<protein>
    <submittedName>
        <fullName evidence="2">Uncharacterized protein</fullName>
    </submittedName>
</protein>
<gene>
    <name evidence="2" type="ORF">PROFUN_14688</name>
</gene>
<proteinExistence type="predicted"/>
<evidence type="ECO:0000313" key="2">
    <source>
        <dbReference type="EMBL" id="PRP76999.1"/>
    </source>
</evidence>